<dbReference type="Pfam" id="PF01230">
    <property type="entry name" value="HIT"/>
    <property type="match status" value="1"/>
</dbReference>
<dbReference type="InterPro" id="IPR011146">
    <property type="entry name" value="HIT-like"/>
</dbReference>
<reference evidence="5 6" key="1">
    <citation type="submission" date="2017-08" db="EMBL/GenBank/DDBJ databases">
        <title>Infants hospitalized years apart are colonized by the same room-sourced microbial strains.</title>
        <authorList>
            <person name="Brooks B."/>
            <person name="Olm M.R."/>
            <person name="Firek B.A."/>
            <person name="Baker R."/>
            <person name="Thomas B.C."/>
            <person name="Morowitz M.J."/>
            <person name="Banfield J.F."/>
        </authorList>
    </citation>
    <scope>NUCLEOTIDE SEQUENCE [LARGE SCALE GENOMIC DNA]</scope>
    <source>
        <strain evidence="5">S2_003_000_R2_4</strain>
    </source>
</reference>
<accession>A0A2W5WP82</accession>
<evidence type="ECO:0000313" key="5">
    <source>
        <dbReference type="EMBL" id="PZR35838.1"/>
    </source>
</evidence>
<name>A0A2W5WP82_9CAUL</name>
<dbReference type="Proteomes" id="UP000249393">
    <property type="component" value="Unassembled WGS sequence"/>
</dbReference>
<evidence type="ECO:0000256" key="2">
    <source>
        <dbReference type="PIRSR" id="PIRSR601310-3"/>
    </source>
</evidence>
<dbReference type="GO" id="GO:0003824">
    <property type="term" value="F:catalytic activity"/>
    <property type="evidence" value="ECO:0007669"/>
    <property type="project" value="InterPro"/>
</dbReference>
<proteinExistence type="predicted"/>
<dbReference type="InterPro" id="IPR001310">
    <property type="entry name" value="Histidine_triad_HIT"/>
</dbReference>
<dbReference type="PANTHER" id="PTHR46648:SF1">
    <property type="entry name" value="ADENOSINE 5'-MONOPHOSPHORAMIDASE HNT1"/>
    <property type="match status" value="1"/>
</dbReference>
<dbReference type="InterPro" id="IPR039384">
    <property type="entry name" value="HINT"/>
</dbReference>
<feature type="active site" description="Tele-AMP-histidine intermediate" evidence="1">
    <location>
        <position position="107"/>
    </location>
</feature>
<protein>
    <submittedName>
        <fullName evidence="5">HIT family protein</fullName>
    </submittedName>
</protein>
<evidence type="ECO:0000259" key="4">
    <source>
        <dbReference type="PROSITE" id="PS51084"/>
    </source>
</evidence>
<dbReference type="EMBL" id="QFQZ01000012">
    <property type="protein sequence ID" value="PZR35838.1"/>
    <property type="molecule type" value="Genomic_DNA"/>
</dbReference>
<dbReference type="AlphaFoldDB" id="A0A2W5WP82"/>
<feature type="domain" description="HIT" evidence="4">
    <location>
        <begin position="12"/>
        <end position="120"/>
    </location>
</feature>
<dbReference type="PRINTS" id="PR00332">
    <property type="entry name" value="HISTRIAD"/>
</dbReference>
<organism evidence="5 6">
    <name type="scientific">Caulobacter segnis</name>
    <dbReference type="NCBI Taxonomy" id="88688"/>
    <lineage>
        <taxon>Bacteria</taxon>
        <taxon>Pseudomonadati</taxon>
        <taxon>Pseudomonadota</taxon>
        <taxon>Alphaproteobacteria</taxon>
        <taxon>Caulobacterales</taxon>
        <taxon>Caulobacteraceae</taxon>
        <taxon>Caulobacter</taxon>
    </lineage>
</organism>
<evidence type="ECO:0000256" key="3">
    <source>
        <dbReference type="PROSITE-ProRule" id="PRU00464"/>
    </source>
</evidence>
<dbReference type="GO" id="GO:0009117">
    <property type="term" value="P:nucleotide metabolic process"/>
    <property type="evidence" value="ECO:0007669"/>
    <property type="project" value="TreeGrafter"/>
</dbReference>
<feature type="short sequence motif" description="Histidine triad motif" evidence="2 3">
    <location>
        <begin position="105"/>
        <end position="109"/>
    </location>
</feature>
<comment type="caution">
    <text evidence="5">The sequence shown here is derived from an EMBL/GenBank/DDBJ whole genome shotgun (WGS) entry which is preliminary data.</text>
</comment>
<dbReference type="PROSITE" id="PS51084">
    <property type="entry name" value="HIT_2"/>
    <property type="match status" value="1"/>
</dbReference>
<dbReference type="CDD" id="cd01277">
    <property type="entry name" value="HINT_subgroup"/>
    <property type="match status" value="1"/>
</dbReference>
<dbReference type="SUPFAM" id="SSF54197">
    <property type="entry name" value="HIT-like"/>
    <property type="match status" value="1"/>
</dbReference>
<sequence length="144" mass="15603">MSLDGRYDGDNIFAKIIRGEIPSVKVFEDDRVLAFMDVFPQSRGHALVISKVSQARNLLEVEPEVLAELAAATQKLTRAVVSALKPDGVVITQFNGAPAGQTIFHLHFHVIPRYEGQALGRHGEGGMANTDELKVLAAKIAEAL</sequence>
<gene>
    <name evidence="5" type="ORF">DI526_06000</name>
</gene>
<evidence type="ECO:0000313" key="6">
    <source>
        <dbReference type="Proteomes" id="UP000249393"/>
    </source>
</evidence>
<dbReference type="Gene3D" id="3.30.428.10">
    <property type="entry name" value="HIT-like"/>
    <property type="match status" value="1"/>
</dbReference>
<evidence type="ECO:0000256" key="1">
    <source>
        <dbReference type="PIRSR" id="PIRSR601310-1"/>
    </source>
</evidence>
<dbReference type="RefSeq" id="WP_304275394.1">
    <property type="nucleotide sequence ID" value="NZ_QFQZ01000012.1"/>
</dbReference>
<dbReference type="PANTHER" id="PTHR46648">
    <property type="entry name" value="HIT FAMILY PROTEIN 1"/>
    <property type="match status" value="1"/>
</dbReference>
<dbReference type="InterPro" id="IPR036265">
    <property type="entry name" value="HIT-like_sf"/>
</dbReference>